<protein>
    <submittedName>
        <fullName evidence="1">Uncharacterized protein</fullName>
    </submittedName>
</protein>
<dbReference type="Proteomes" id="UP001162501">
    <property type="component" value="Chromosome 33"/>
</dbReference>
<evidence type="ECO:0000313" key="1">
    <source>
        <dbReference type="EMBL" id="CAN0486505.1"/>
    </source>
</evidence>
<proteinExistence type="predicted"/>
<sequence>MHCSMPGLSVPHHLPKFAQVHVHCIGDTIQPFHPLMPSSPSALSLSQHLGLVSNMSPQKGTHRAKKIFEDSKASNFPYLVKDRRLQIPNSQQIQNITKLNFKKILLFKKHH</sequence>
<organism evidence="1 2">
    <name type="scientific">Rangifer tarandus platyrhynchus</name>
    <name type="common">Svalbard reindeer</name>
    <dbReference type="NCBI Taxonomy" id="3082113"/>
    <lineage>
        <taxon>Eukaryota</taxon>
        <taxon>Metazoa</taxon>
        <taxon>Chordata</taxon>
        <taxon>Craniata</taxon>
        <taxon>Vertebrata</taxon>
        <taxon>Euteleostomi</taxon>
        <taxon>Mammalia</taxon>
        <taxon>Eutheria</taxon>
        <taxon>Laurasiatheria</taxon>
        <taxon>Artiodactyla</taxon>
        <taxon>Ruminantia</taxon>
        <taxon>Pecora</taxon>
        <taxon>Cervidae</taxon>
        <taxon>Odocoileinae</taxon>
        <taxon>Rangifer</taxon>
    </lineage>
</organism>
<evidence type="ECO:0000313" key="2">
    <source>
        <dbReference type="Proteomes" id="UP001162501"/>
    </source>
</evidence>
<reference evidence="1" key="1">
    <citation type="submission" date="2023-05" db="EMBL/GenBank/DDBJ databases">
        <authorList>
            <consortium name="ELIXIR-Norway"/>
        </authorList>
    </citation>
    <scope>NUCLEOTIDE SEQUENCE</scope>
</reference>
<name>A0AC59ZSU8_RANTA</name>
<accession>A0AC59ZSU8</accession>
<reference evidence="1" key="2">
    <citation type="submission" date="2025-03" db="EMBL/GenBank/DDBJ databases">
        <authorList>
            <consortium name="ELIXIR-Norway"/>
            <consortium name="Elixir Norway"/>
        </authorList>
    </citation>
    <scope>NUCLEOTIDE SEQUENCE</scope>
</reference>
<gene>
    <name evidence="1" type="ORF">MRATA1EN22A_LOCUS21311</name>
</gene>
<dbReference type="EMBL" id="OX596117">
    <property type="protein sequence ID" value="CAN0486505.1"/>
    <property type="molecule type" value="Genomic_DNA"/>
</dbReference>